<dbReference type="InParanoid" id="A0A0G4FW80"/>
<dbReference type="PhylomeDB" id="A0A0G4FW80"/>
<dbReference type="InterPro" id="IPR002471">
    <property type="entry name" value="Pept_S9_AS"/>
</dbReference>
<proteinExistence type="inferred from homology"/>
<dbReference type="Gene3D" id="2.130.10.120">
    <property type="entry name" value="Prolyl oligopeptidase, N-terminal domain"/>
    <property type="match status" value="1"/>
</dbReference>
<dbReference type="PANTHER" id="PTHR42881:SF2">
    <property type="entry name" value="PROLYL ENDOPEPTIDASE"/>
    <property type="match status" value="1"/>
</dbReference>
<dbReference type="Pfam" id="PF02897">
    <property type="entry name" value="Peptidase_S9_N"/>
    <property type="match status" value="1"/>
</dbReference>
<evidence type="ECO:0000259" key="7">
    <source>
        <dbReference type="Pfam" id="PF00326"/>
    </source>
</evidence>
<dbReference type="SUPFAM" id="SSF50993">
    <property type="entry name" value="Peptidase/esterase 'gauge' domain"/>
    <property type="match status" value="1"/>
</dbReference>
<dbReference type="AlphaFoldDB" id="A0A0G4FW80"/>
<evidence type="ECO:0000256" key="6">
    <source>
        <dbReference type="RuleBase" id="RU368024"/>
    </source>
</evidence>
<evidence type="ECO:0000313" key="9">
    <source>
        <dbReference type="EMBL" id="CEM19459.1"/>
    </source>
</evidence>
<dbReference type="GO" id="GO:0005829">
    <property type="term" value="C:cytosol"/>
    <property type="evidence" value="ECO:0007669"/>
    <property type="project" value="TreeGrafter"/>
</dbReference>
<dbReference type="EMBL" id="CDMY01000513">
    <property type="protein sequence ID" value="CEM19459.1"/>
    <property type="molecule type" value="Genomic_DNA"/>
</dbReference>
<evidence type="ECO:0000313" key="10">
    <source>
        <dbReference type="Proteomes" id="UP000041254"/>
    </source>
</evidence>
<sequence length="836" mass="94008">MKPRGSFGTEMALIAVVYAVLIHVAASSIRGGWNRRLQVSEGPLRAAYTYPDVRRDDTVDELHGQRVEDPYRWLENPSSADTQQFVADQNDVFSAYIDGSSIGVEAKARMKQLNNYTSLNIPQKIFIRDAETDEILRTKLIWEMQRGLEDQARVYIFDLEEPNVAGVDFNNITDEELLTEESVFLDPNKWSEDGTIALTYTKGFSPDGQTFAYGKSENGSDWVFVEFMETESREPLPDTIKDVKFSNVVFSPDGRGVFYQMFPRPEGGDDSGELTDSKVMYHVMGTDQAADLVVVETPEHPTWVKGVIVTPDREYLICIISRGAERTNALWYAMIDEIPFMDGGDDGESKVRDYSKTEWVKLITNPGEHEYELLATNGTIFTLITDFKAPRKRIIQINIEKPDEDEWMELVPEGEDLAVLDEAMVVNETILLVSYMKDVHSIVKYYDLTTGEFLGNIEFDLGTVSMPHGWGAYRVNFYEPEIFLSMKDFLTPTTVYRLDFTQEEATKNLFRETKIEGYDSSIFAVSQVFYKSSNDTEIPMFILQSKEAASGAPSPKPCFLYAYGGFSVSIQPSFITSALIFVENFGGMYALANIRGGGEYGVEWHLAAVGEKRQTAFDDFHNAAEFLIESEYTTSDQLMVHGASNGGLLMAVVANQRPDLYKVVIPGVPVIDMFRYHLFTIGAAWIPEYGDPEISDHFDWLKEYHPLLQIKTPSEELERQQYPAILVLTAESDDRVVPMHAFKYVATLQHQLGSSDQQENPLMIRIETKAGHGAGKPISKTIEQWGDTFAFVAKAIGLKWTPPVRGNATDTEDINGGSEQEQVIVSNGDAYTNGGR</sequence>
<dbReference type="VEuPathDB" id="CryptoDB:Vbra_16397"/>
<dbReference type="GO" id="GO:0070012">
    <property type="term" value="F:oligopeptidase activity"/>
    <property type="evidence" value="ECO:0007669"/>
    <property type="project" value="TreeGrafter"/>
</dbReference>
<evidence type="ECO:0000256" key="3">
    <source>
        <dbReference type="ARBA" id="ARBA00022670"/>
    </source>
</evidence>
<keyword evidence="5 6" id="KW-0720">Serine protease</keyword>
<protein>
    <recommendedName>
        <fullName evidence="6">Prolyl endopeptidase</fullName>
        <ecNumber evidence="6">3.4.21.-</ecNumber>
    </recommendedName>
</protein>
<gene>
    <name evidence="9" type="ORF">Vbra_16397</name>
</gene>
<accession>A0A0G4FW80</accession>
<dbReference type="InterPro" id="IPR002470">
    <property type="entry name" value="Peptidase_S9A"/>
</dbReference>
<dbReference type="Proteomes" id="UP000041254">
    <property type="component" value="Unassembled WGS sequence"/>
</dbReference>
<dbReference type="Pfam" id="PF00326">
    <property type="entry name" value="Peptidase_S9"/>
    <property type="match status" value="1"/>
</dbReference>
<dbReference type="InterPro" id="IPR023302">
    <property type="entry name" value="Pept_S9A_N"/>
</dbReference>
<keyword evidence="4 6" id="KW-0378">Hydrolase</keyword>
<dbReference type="OrthoDB" id="248387at2759"/>
<dbReference type="PANTHER" id="PTHR42881">
    <property type="entry name" value="PROLYL ENDOPEPTIDASE"/>
    <property type="match status" value="1"/>
</dbReference>
<keyword evidence="10" id="KW-1185">Reference proteome</keyword>
<dbReference type="Gene3D" id="3.40.50.1820">
    <property type="entry name" value="alpha/beta hydrolase"/>
    <property type="match status" value="1"/>
</dbReference>
<dbReference type="EC" id="3.4.21.-" evidence="6"/>
<dbReference type="InterPro" id="IPR001375">
    <property type="entry name" value="Peptidase_S9_cat"/>
</dbReference>
<dbReference type="InterPro" id="IPR051167">
    <property type="entry name" value="Prolyl_oligopep/macrocyclase"/>
</dbReference>
<evidence type="ECO:0000256" key="5">
    <source>
        <dbReference type="ARBA" id="ARBA00022825"/>
    </source>
</evidence>
<feature type="domain" description="Peptidase S9 prolyl oligopeptidase catalytic" evidence="7">
    <location>
        <begin position="578"/>
        <end position="797"/>
    </location>
</feature>
<dbReference type="PRINTS" id="PR00862">
    <property type="entry name" value="PROLIGOPTASE"/>
</dbReference>
<keyword evidence="3 6" id="KW-0645">Protease</keyword>
<dbReference type="SUPFAM" id="SSF53474">
    <property type="entry name" value="alpha/beta-Hydrolases"/>
    <property type="match status" value="1"/>
</dbReference>
<dbReference type="GO" id="GO:0006508">
    <property type="term" value="P:proteolysis"/>
    <property type="evidence" value="ECO:0007669"/>
    <property type="project" value="UniProtKB-KW"/>
</dbReference>
<comment type="similarity">
    <text evidence="2 6">Belongs to the peptidase S9A family.</text>
</comment>
<name>A0A0G4FW80_VITBC</name>
<dbReference type="OMA" id="YQCDLRT"/>
<evidence type="ECO:0000256" key="4">
    <source>
        <dbReference type="ARBA" id="ARBA00022801"/>
    </source>
</evidence>
<organism evidence="9 10">
    <name type="scientific">Vitrella brassicaformis (strain CCMP3155)</name>
    <dbReference type="NCBI Taxonomy" id="1169540"/>
    <lineage>
        <taxon>Eukaryota</taxon>
        <taxon>Sar</taxon>
        <taxon>Alveolata</taxon>
        <taxon>Colpodellida</taxon>
        <taxon>Vitrellaceae</taxon>
        <taxon>Vitrella</taxon>
    </lineage>
</organism>
<dbReference type="PROSITE" id="PS00708">
    <property type="entry name" value="PRO_ENDOPEP_SER"/>
    <property type="match status" value="1"/>
</dbReference>
<dbReference type="FunFam" id="3.40.50.1820:FF:000005">
    <property type="entry name" value="Prolyl endopeptidase"/>
    <property type="match status" value="1"/>
</dbReference>
<reference evidence="9 10" key="1">
    <citation type="submission" date="2014-11" db="EMBL/GenBank/DDBJ databases">
        <authorList>
            <person name="Zhu J."/>
            <person name="Qi W."/>
            <person name="Song R."/>
        </authorList>
    </citation>
    <scope>NUCLEOTIDE SEQUENCE [LARGE SCALE GENOMIC DNA]</scope>
</reference>
<evidence type="ECO:0000256" key="1">
    <source>
        <dbReference type="ARBA" id="ARBA00001070"/>
    </source>
</evidence>
<comment type="catalytic activity">
    <reaction evidence="1">
        <text>Hydrolysis of Pro-|-Xaa &gt;&gt; Ala-|-Xaa in oligopeptides.</text>
        <dbReference type="EC" id="3.4.21.26"/>
    </reaction>
</comment>
<dbReference type="InterPro" id="IPR029058">
    <property type="entry name" value="AB_hydrolase_fold"/>
</dbReference>
<dbReference type="GO" id="GO:0004252">
    <property type="term" value="F:serine-type endopeptidase activity"/>
    <property type="evidence" value="ECO:0007669"/>
    <property type="project" value="UniProtKB-UniRule"/>
</dbReference>
<evidence type="ECO:0000259" key="8">
    <source>
        <dbReference type="Pfam" id="PF02897"/>
    </source>
</evidence>
<feature type="domain" description="Peptidase S9A N-terminal" evidence="8">
    <location>
        <begin position="51"/>
        <end position="506"/>
    </location>
</feature>
<evidence type="ECO:0000256" key="2">
    <source>
        <dbReference type="ARBA" id="ARBA00005228"/>
    </source>
</evidence>